<gene>
    <name evidence="4" type="ORF">MPPM_3628</name>
</gene>
<keyword evidence="3 4" id="KW-0808">Transferase</keyword>
<dbReference type="InterPro" id="IPR029044">
    <property type="entry name" value="Nucleotide-diphossugar_trans"/>
</dbReference>
<dbReference type="AlphaFoldDB" id="A0A160PII3"/>
<proteinExistence type="inferred from homology"/>
<dbReference type="GO" id="GO:0016757">
    <property type="term" value="F:glycosyltransferase activity"/>
    <property type="evidence" value="ECO:0007669"/>
    <property type="project" value="UniProtKB-KW"/>
</dbReference>
<organism evidence="4 5">
    <name type="scientific">Methylorubrum populi</name>
    <dbReference type="NCBI Taxonomy" id="223967"/>
    <lineage>
        <taxon>Bacteria</taxon>
        <taxon>Pseudomonadati</taxon>
        <taxon>Pseudomonadota</taxon>
        <taxon>Alphaproteobacteria</taxon>
        <taxon>Hyphomicrobiales</taxon>
        <taxon>Methylobacteriaceae</taxon>
        <taxon>Methylorubrum</taxon>
    </lineage>
</organism>
<name>A0A160PII3_9HYPH</name>
<sequence>MPRRNGSDVKPSDLSADTAVAVVFFRPSAEQVARIVERFAGRMPVLVYDNGGIPPDALARLERAEGLTRLGEGRNRGIAAALNALAEAAIAAGVSRLFLLDQDADTSVETARALGHALDRAAETAPPPALVGPAPAPNPGHKAPVYPSRPGVPPRGSLRPVEFLVTSGSLVDLAAFAQVGPFRDDFFIDAVDLEWCFRAWARGWSCWMDSGTAIPHSVGRGTIRARFLPVAMPDQPLFRMAVYVRNTAYGWRLAHVPVRWKLKQAAYLPLQIGLYWSRHRFSPKVLARLLAALAQGLSGRLGRPADAPP</sequence>
<comment type="similarity">
    <text evidence="1">Belongs to the glycosyltransferase 2 family.</text>
</comment>
<reference evidence="4 5" key="1">
    <citation type="journal article" date="2016" name="Genome Announc.">
        <title>Complete Genome Sequence of Methylobacterium populi P-1M, Isolated from Pink-Pigmented Household Biofilm.</title>
        <authorList>
            <person name="Morohoshi T."/>
            <person name="Ikeda T."/>
        </authorList>
    </citation>
    <scope>NUCLEOTIDE SEQUENCE [LARGE SCALE GENOMIC DNA]</scope>
    <source>
        <strain evidence="4 5">P-1M</strain>
    </source>
</reference>
<evidence type="ECO:0000313" key="5">
    <source>
        <dbReference type="Proteomes" id="UP000218288"/>
    </source>
</evidence>
<keyword evidence="2" id="KW-0328">Glycosyltransferase</keyword>
<dbReference type="SUPFAM" id="SSF53448">
    <property type="entry name" value="Nucleotide-diphospho-sugar transferases"/>
    <property type="match status" value="1"/>
</dbReference>
<evidence type="ECO:0000313" key="4">
    <source>
        <dbReference type="EMBL" id="BAU92233.1"/>
    </source>
</evidence>
<dbReference type="EMBL" id="AP014809">
    <property type="protein sequence ID" value="BAU92233.1"/>
    <property type="molecule type" value="Genomic_DNA"/>
</dbReference>
<protein>
    <submittedName>
        <fullName evidence="4">Rhamnosyltransferase</fullName>
    </submittedName>
</protein>
<dbReference type="Gene3D" id="3.90.550.10">
    <property type="entry name" value="Spore Coat Polysaccharide Biosynthesis Protein SpsA, Chain A"/>
    <property type="match status" value="1"/>
</dbReference>
<accession>A0A160PII3</accession>
<dbReference type="Proteomes" id="UP000218288">
    <property type="component" value="Chromosome"/>
</dbReference>
<evidence type="ECO:0000256" key="2">
    <source>
        <dbReference type="ARBA" id="ARBA00022676"/>
    </source>
</evidence>
<evidence type="ECO:0000256" key="1">
    <source>
        <dbReference type="ARBA" id="ARBA00006739"/>
    </source>
</evidence>
<evidence type="ECO:0000256" key="3">
    <source>
        <dbReference type="ARBA" id="ARBA00022679"/>
    </source>
</evidence>
<dbReference type="PANTHER" id="PTHR43179">
    <property type="entry name" value="RHAMNOSYLTRANSFERASE WBBL"/>
    <property type="match status" value="1"/>
</dbReference>
<dbReference type="PANTHER" id="PTHR43179:SF12">
    <property type="entry name" value="GALACTOFURANOSYLTRANSFERASE GLFT2"/>
    <property type="match status" value="1"/>
</dbReference>